<dbReference type="EMBL" id="BOOH01000038">
    <property type="protein sequence ID" value="GIH78255.1"/>
    <property type="molecule type" value="Genomic_DNA"/>
</dbReference>
<dbReference type="GO" id="GO:0016491">
    <property type="term" value="F:oxidoreductase activity"/>
    <property type="evidence" value="ECO:0007669"/>
    <property type="project" value="InterPro"/>
</dbReference>
<proteinExistence type="predicted"/>
<gene>
    <name evidence="2" type="ORF">Plo01_46840</name>
</gene>
<protein>
    <recommendedName>
        <fullName evidence="4">DUF385 domain-containing protein</fullName>
    </recommendedName>
</protein>
<dbReference type="SUPFAM" id="SSF50475">
    <property type="entry name" value="FMN-binding split barrel"/>
    <property type="match status" value="1"/>
</dbReference>
<evidence type="ECO:0000313" key="3">
    <source>
        <dbReference type="Proteomes" id="UP000616724"/>
    </source>
</evidence>
<feature type="transmembrane region" description="Helical" evidence="1">
    <location>
        <begin position="325"/>
        <end position="352"/>
    </location>
</feature>
<dbReference type="AlphaFoldDB" id="A0A8J3RNH9"/>
<dbReference type="Proteomes" id="UP000616724">
    <property type="component" value="Unassembled WGS sequence"/>
</dbReference>
<evidence type="ECO:0000313" key="2">
    <source>
        <dbReference type="EMBL" id="GIH78255.1"/>
    </source>
</evidence>
<comment type="caution">
    <text evidence="2">The sequence shown here is derived from an EMBL/GenBank/DDBJ whole genome shotgun (WGS) entry which is preliminary data.</text>
</comment>
<keyword evidence="1" id="KW-0812">Transmembrane</keyword>
<organism evidence="2 3">
    <name type="scientific">Planobispora longispora</name>
    <dbReference type="NCBI Taxonomy" id="28887"/>
    <lineage>
        <taxon>Bacteria</taxon>
        <taxon>Bacillati</taxon>
        <taxon>Actinomycetota</taxon>
        <taxon>Actinomycetes</taxon>
        <taxon>Streptosporangiales</taxon>
        <taxon>Streptosporangiaceae</taxon>
        <taxon>Planobispora</taxon>
    </lineage>
</organism>
<accession>A0A8J3RNH9</accession>
<reference evidence="2 3" key="1">
    <citation type="submission" date="2021-01" db="EMBL/GenBank/DDBJ databases">
        <title>Whole genome shotgun sequence of Planobispora longispora NBRC 13918.</title>
        <authorList>
            <person name="Komaki H."/>
            <person name="Tamura T."/>
        </authorList>
    </citation>
    <scope>NUCLEOTIDE SEQUENCE [LARGE SCALE GENOMIC DNA]</scope>
    <source>
        <strain evidence="2 3">NBRC 13918</strain>
    </source>
</reference>
<keyword evidence="1" id="KW-0472">Membrane</keyword>
<evidence type="ECO:0008006" key="4">
    <source>
        <dbReference type="Google" id="ProtNLM"/>
    </source>
</evidence>
<feature type="transmembrane region" description="Helical" evidence="1">
    <location>
        <begin position="197"/>
        <end position="221"/>
    </location>
</feature>
<evidence type="ECO:0000256" key="1">
    <source>
        <dbReference type="SAM" id="Phobius"/>
    </source>
</evidence>
<feature type="transmembrane region" description="Helical" evidence="1">
    <location>
        <begin position="162"/>
        <end position="185"/>
    </location>
</feature>
<dbReference type="InterPro" id="IPR004378">
    <property type="entry name" value="F420H2_quin_Rdtase"/>
</dbReference>
<name>A0A8J3RNH9_9ACTN</name>
<dbReference type="Pfam" id="PF04075">
    <property type="entry name" value="F420H2_quin_red"/>
    <property type="match status" value="1"/>
</dbReference>
<keyword evidence="1" id="KW-1133">Transmembrane helix</keyword>
<keyword evidence="3" id="KW-1185">Reference proteome</keyword>
<feature type="transmembrane region" description="Helical" evidence="1">
    <location>
        <begin position="261"/>
        <end position="281"/>
    </location>
</feature>
<dbReference type="Gene3D" id="2.30.110.10">
    <property type="entry name" value="Electron Transport, Fmn-binding Protein, Chain A"/>
    <property type="match status" value="1"/>
</dbReference>
<dbReference type="RefSeq" id="WP_203892778.1">
    <property type="nucleotide sequence ID" value="NZ_BOOH01000038.1"/>
</dbReference>
<feature type="transmembrane region" description="Helical" evidence="1">
    <location>
        <begin position="233"/>
        <end position="255"/>
    </location>
</feature>
<sequence>MAETAAPHTRRPHRILDRVQTRLVNPVVRRVLRTPWHDLVSRWVVSLTLTGRRSGAAITVPVQYAQDGETLTLVSKRSRTWWRNLEGGAALRLTLRGAERTGRAVVSHDPERVRAALAAIGRSIGRDKELMPVQEAVAVTVRLDPADVPRPWPPGRRLWRRWVVAVTVGEILGFSVPALVGPAVADPGWSVLGMTPLLQVAAMVAAGVVEGTVLGLAQAYGLRTGLPEVSTGAWVRATAAGAAVAWMIGSLPIVLGEQIMQWPPAVVVLLGVVLLAAMGLFQWRVLRRRVAGAAWWIAASAGAWLVALGVFFAVASPLWQEGQPVWLTVVIGLFAGLLMAATVAALTGLAVLRLLRRPAEAR</sequence>
<dbReference type="InterPro" id="IPR012349">
    <property type="entry name" value="Split_barrel_FMN-bd"/>
</dbReference>
<feature type="transmembrane region" description="Helical" evidence="1">
    <location>
        <begin position="293"/>
        <end position="319"/>
    </location>
</feature>